<comment type="subcellular location">
    <subcellularLocation>
        <location evidence="2">Cell membrane</location>
        <topology evidence="2">Multi-pass membrane protein</topology>
    </subcellularLocation>
</comment>
<dbReference type="SUPFAM" id="SSF47384">
    <property type="entry name" value="Homodimeric domain of signal transducing histidine kinase"/>
    <property type="match status" value="1"/>
</dbReference>
<evidence type="ECO:0000259" key="10">
    <source>
        <dbReference type="PROSITE" id="PS50109"/>
    </source>
</evidence>
<keyword evidence="4" id="KW-1003">Cell membrane</keyword>
<evidence type="ECO:0000313" key="13">
    <source>
        <dbReference type="Proteomes" id="UP000320390"/>
    </source>
</evidence>
<dbReference type="AlphaFoldDB" id="A0A518EQ65"/>
<evidence type="ECO:0000256" key="2">
    <source>
        <dbReference type="ARBA" id="ARBA00004651"/>
    </source>
</evidence>
<evidence type="ECO:0000256" key="4">
    <source>
        <dbReference type="ARBA" id="ARBA00022475"/>
    </source>
</evidence>
<dbReference type="InterPro" id="IPR005467">
    <property type="entry name" value="His_kinase_dom"/>
</dbReference>
<evidence type="ECO:0000256" key="6">
    <source>
        <dbReference type="ARBA" id="ARBA00022679"/>
    </source>
</evidence>
<reference evidence="12 13" key="1">
    <citation type="submission" date="2019-02" db="EMBL/GenBank/DDBJ databases">
        <title>Deep-cultivation of Planctomycetes and their phenomic and genomic characterization uncovers novel biology.</title>
        <authorList>
            <person name="Wiegand S."/>
            <person name="Jogler M."/>
            <person name="Boedeker C."/>
            <person name="Pinto D."/>
            <person name="Vollmers J."/>
            <person name="Rivas-Marin E."/>
            <person name="Kohn T."/>
            <person name="Peeters S.H."/>
            <person name="Heuer A."/>
            <person name="Rast P."/>
            <person name="Oberbeckmann S."/>
            <person name="Bunk B."/>
            <person name="Jeske O."/>
            <person name="Meyerdierks A."/>
            <person name="Storesund J.E."/>
            <person name="Kallscheuer N."/>
            <person name="Luecker S."/>
            <person name="Lage O.M."/>
            <person name="Pohl T."/>
            <person name="Merkel B.J."/>
            <person name="Hornburger P."/>
            <person name="Mueller R.-W."/>
            <person name="Bruemmer F."/>
            <person name="Labrenz M."/>
            <person name="Spormann A.M."/>
            <person name="Op den Camp H."/>
            <person name="Overmann J."/>
            <person name="Amann R."/>
            <person name="Jetten M.S.M."/>
            <person name="Mascher T."/>
            <person name="Medema M.H."/>
            <person name="Devos D.P."/>
            <person name="Kaster A.-K."/>
            <person name="Ovreas L."/>
            <person name="Rohde M."/>
            <person name="Galperin M.Y."/>
            <person name="Jogler C."/>
        </authorList>
    </citation>
    <scope>NUCLEOTIDE SEQUENCE [LARGE SCALE GENOMIC DNA]</scope>
    <source>
        <strain evidence="12 13">Poly30</strain>
    </source>
</reference>
<dbReference type="EMBL" id="CP036434">
    <property type="protein sequence ID" value="QDV06232.1"/>
    <property type="molecule type" value="Genomic_DNA"/>
</dbReference>
<dbReference type="InterPro" id="IPR003594">
    <property type="entry name" value="HATPase_dom"/>
</dbReference>
<dbReference type="InterPro" id="IPR036097">
    <property type="entry name" value="HisK_dim/P_sf"/>
</dbReference>
<keyword evidence="9" id="KW-0067">ATP-binding</keyword>
<evidence type="ECO:0000256" key="9">
    <source>
        <dbReference type="ARBA" id="ARBA00022840"/>
    </source>
</evidence>
<dbReference type="CDD" id="cd00082">
    <property type="entry name" value="HisKA"/>
    <property type="match status" value="1"/>
</dbReference>
<evidence type="ECO:0000313" key="12">
    <source>
        <dbReference type="EMBL" id="QDV06232.1"/>
    </source>
</evidence>
<evidence type="ECO:0000256" key="8">
    <source>
        <dbReference type="ARBA" id="ARBA00022777"/>
    </source>
</evidence>
<dbReference type="PANTHER" id="PTHR44936">
    <property type="entry name" value="SENSOR PROTEIN CREC"/>
    <property type="match status" value="1"/>
</dbReference>
<dbReference type="GO" id="GO:0005524">
    <property type="term" value="F:ATP binding"/>
    <property type="evidence" value="ECO:0007669"/>
    <property type="project" value="UniProtKB-KW"/>
</dbReference>
<dbReference type="Gene3D" id="3.30.450.20">
    <property type="entry name" value="PAS domain"/>
    <property type="match status" value="1"/>
</dbReference>
<gene>
    <name evidence="12" type="primary">zraS_2</name>
    <name evidence="12" type="ORF">Poly30_17390</name>
</gene>
<dbReference type="PROSITE" id="PS50109">
    <property type="entry name" value="HIS_KIN"/>
    <property type="match status" value="1"/>
</dbReference>
<dbReference type="OrthoDB" id="226486at2"/>
<evidence type="ECO:0000256" key="1">
    <source>
        <dbReference type="ARBA" id="ARBA00000085"/>
    </source>
</evidence>
<dbReference type="GO" id="GO:0000155">
    <property type="term" value="F:phosphorelay sensor kinase activity"/>
    <property type="evidence" value="ECO:0007669"/>
    <property type="project" value="InterPro"/>
</dbReference>
<keyword evidence="4" id="KW-0472">Membrane</keyword>
<dbReference type="PRINTS" id="PR00344">
    <property type="entry name" value="BCTRLSENSOR"/>
</dbReference>
<dbReference type="PROSITE" id="PS50885">
    <property type="entry name" value="HAMP"/>
    <property type="match status" value="1"/>
</dbReference>
<evidence type="ECO:0000259" key="11">
    <source>
        <dbReference type="PROSITE" id="PS50885"/>
    </source>
</evidence>
<sequence length="663" mass="74094">MIRRISTKWLLAVLAVVVLPFLGFAWFVDAFVSQRFSEDVVRYHLLGHAAELSERLDSIVAESRKNAQILAAVQDVSYCLAGYNDDSMIFGRPAEQLFDELVSEIGSAEFVLAIDNDGHVVASNTLRVGGAELDKWTSSALRSYPWAEKTWFQNALENGSASIDVTRFGFVHEDTDVPPEARYHFGFAHRVLGKRSTFSEVVPVGMVVTLVPWSVVQNEISTYGVTRRRKEELGNLQSENLYATSYAWVWGDDARTILAHKDRSLYGMHVDEPPVNLPAMVEAASTHKWGMYPEYDFNGEHKKAAFRHGRSRKEGGFGWVVGVGVDTREVYGPIRSMTRTIAQASALVLLLAVVVTFVVARRTTRPIQDLEAFTRRVASGDLDAQVPVHGHDELADLTRSFNRMTLRLKDNSDQLVKAEKDAAWREMARQVAHEIKNPLTPIQLWASLLKRAHDDKSPEFEGILEKSIDVIQRQVRTMRDIARDFYRFAGEHRDPVEVELRTIVAEVVEINDAWAQEEGVELIGERPLESGIREPAIVMADPDELRRALVNLVSNAMEAIDGVEPPPGKSAHRIEVRVDRDGDFIEVEIRDTGKGISDEAATALFEPYFTTRSSGTGLGLAIVRRIVEDRGGSITLENRADTRGAIATLRLPVHKRSSSRAVS</sequence>
<name>A0A518EQ65_9BACT</name>
<evidence type="ECO:0000256" key="5">
    <source>
        <dbReference type="ARBA" id="ARBA00022553"/>
    </source>
</evidence>
<dbReference type="Gene3D" id="1.10.8.500">
    <property type="entry name" value="HAMP domain in histidine kinase"/>
    <property type="match status" value="1"/>
</dbReference>
<dbReference type="Gene3D" id="3.30.565.10">
    <property type="entry name" value="Histidine kinase-like ATPase, C-terminal domain"/>
    <property type="match status" value="1"/>
</dbReference>
<dbReference type="SMART" id="SM00388">
    <property type="entry name" value="HisKA"/>
    <property type="match status" value="1"/>
</dbReference>
<dbReference type="Pfam" id="PF02518">
    <property type="entry name" value="HATPase_c"/>
    <property type="match status" value="1"/>
</dbReference>
<dbReference type="SMART" id="SM00387">
    <property type="entry name" value="HATPase_c"/>
    <property type="match status" value="1"/>
</dbReference>
<dbReference type="PANTHER" id="PTHR44936:SF10">
    <property type="entry name" value="SENSOR PROTEIN RSTB"/>
    <property type="match status" value="1"/>
</dbReference>
<accession>A0A518EQ65</accession>
<dbReference type="CDD" id="cd06225">
    <property type="entry name" value="HAMP"/>
    <property type="match status" value="1"/>
</dbReference>
<dbReference type="InterPro" id="IPR004358">
    <property type="entry name" value="Sig_transdc_His_kin-like_C"/>
</dbReference>
<keyword evidence="8" id="KW-0418">Kinase</keyword>
<protein>
    <recommendedName>
        <fullName evidence="3">histidine kinase</fullName>
        <ecNumber evidence="3">2.7.13.3</ecNumber>
    </recommendedName>
</protein>
<dbReference type="SMART" id="SM00304">
    <property type="entry name" value="HAMP"/>
    <property type="match status" value="1"/>
</dbReference>
<dbReference type="EC" id="2.7.13.3" evidence="3"/>
<feature type="domain" description="Histidine kinase" evidence="10">
    <location>
        <begin position="430"/>
        <end position="655"/>
    </location>
</feature>
<proteinExistence type="predicted"/>
<dbReference type="Pfam" id="PF00672">
    <property type="entry name" value="HAMP"/>
    <property type="match status" value="1"/>
</dbReference>
<dbReference type="InterPro" id="IPR003660">
    <property type="entry name" value="HAMP_dom"/>
</dbReference>
<dbReference type="InterPro" id="IPR036890">
    <property type="entry name" value="HATPase_C_sf"/>
</dbReference>
<dbReference type="Gene3D" id="1.10.287.130">
    <property type="match status" value="1"/>
</dbReference>
<dbReference type="Pfam" id="PF00512">
    <property type="entry name" value="HisKA"/>
    <property type="match status" value="1"/>
</dbReference>
<comment type="catalytic activity">
    <reaction evidence="1">
        <text>ATP + protein L-histidine = ADP + protein N-phospho-L-histidine.</text>
        <dbReference type="EC" id="2.7.13.3"/>
    </reaction>
</comment>
<feature type="domain" description="HAMP" evidence="11">
    <location>
        <begin position="361"/>
        <end position="413"/>
    </location>
</feature>
<keyword evidence="13" id="KW-1185">Reference proteome</keyword>
<dbReference type="RefSeq" id="WP_145196232.1">
    <property type="nucleotide sequence ID" value="NZ_CP036434.1"/>
</dbReference>
<dbReference type="InterPro" id="IPR050980">
    <property type="entry name" value="2C_sensor_his_kinase"/>
</dbReference>
<dbReference type="Proteomes" id="UP000320390">
    <property type="component" value="Chromosome"/>
</dbReference>
<dbReference type="SUPFAM" id="SSF158472">
    <property type="entry name" value="HAMP domain-like"/>
    <property type="match status" value="1"/>
</dbReference>
<keyword evidence="7" id="KW-0547">Nucleotide-binding</keyword>
<organism evidence="12 13">
    <name type="scientific">Saltatorellus ferox</name>
    <dbReference type="NCBI Taxonomy" id="2528018"/>
    <lineage>
        <taxon>Bacteria</taxon>
        <taxon>Pseudomonadati</taxon>
        <taxon>Planctomycetota</taxon>
        <taxon>Planctomycetia</taxon>
        <taxon>Planctomycetia incertae sedis</taxon>
        <taxon>Saltatorellus</taxon>
    </lineage>
</organism>
<keyword evidence="5" id="KW-0597">Phosphoprotein</keyword>
<evidence type="ECO:0000256" key="3">
    <source>
        <dbReference type="ARBA" id="ARBA00012438"/>
    </source>
</evidence>
<evidence type="ECO:0000256" key="7">
    <source>
        <dbReference type="ARBA" id="ARBA00022741"/>
    </source>
</evidence>
<dbReference type="GO" id="GO:0005886">
    <property type="term" value="C:plasma membrane"/>
    <property type="evidence" value="ECO:0007669"/>
    <property type="project" value="UniProtKB-SubCell"/>
</dbReference>
<dbReference type="InterPro" id="IPR003661">
    <property type="entry name" value="HisK_dim/P_dom"/>
</dbReference>
<keyword evidence="6 12" id="KW-0808">Transferase</keyword>
<dbReference type="SUPFAM" id="SSF55874">
    <property type="entry name" value="ATPase domain of HSP90 chaperone/DNA topoisomerase II/histidine kinase"/>
    <property type="match status" value="1"/>
</dbReference>